<dbReference type="Gene3D" id="2.60.40.740">
    <property type="match status" value="1"/>
</dbReference>
<dbReference type="EMBL" id="VNJK01000001">
    <property type="protein sequence ID" value="TVX93230.1"/>
    <property type="molecule type" value="Genomic_DNA"/>
</dbReference>
<accession>A0A559J034</accession>
<reference evidence="2 3" key="1">
    <citation type="submission" date="2019-07" db="EMBL/GenBank/DDBJ databases">
        <authorList>
            <person name="Kim J."/>
        </authorList>
    </citation>
    <scope>NUCLEOTIDE SEQUENCE [LARGE SCALE GENOMIC DNA]</scope>
    <source>
        <strain evidence="2 3">N4</strain>
    </source>
</reference>
<dbReference type="SUPFAM" id="SSF49401">
    <property type="entry name" value="Bacterial adhesins"/>
    <property type="match status" value="1"/>
</dbReference>
<name>A0A559J034_9BACL</name>
<dbReference type="RefSeq" id="WP_144989507.1">
    <property type="nucleotide sequence ID" value="NZ_VNJK01000001.1"/>
</dbReference>
<protein>
    <submittedName>
        <fullName evidence="2">DUF11 domain-containing protein</fullName>
    </submittedName>
</protein>
<evidence type="ECO:0000313" key="2">
    <source>
        <dbReference type="EMBL" id="TVX93230.1"/>
    </source>
</evidence>
<dbReference type="OrthoDB" id="1751088at2"/>
<dbReference type="InterPro" id="IPR051172">
    <property type="entry name" value="Chlamydia_OmcB"/>
</dbReference>
<dbReference type="InterPro" id="IPR001434">
    <property type="entry name" value="OmcB-like_DUF11"/>
</dbReference>
<evidence type="ECO:0000259" key="1">
    <source>
        <dbReference type="Pfam" id="PF01345"/>
    </source>
</evidence>
<feature type="domain" description="DUF11" evidence="1">
    <location>
        <begin position="24"/>
        <end position="127"/>
    </location>
</feature>
<dbReference type="AlphaFoldDB" id="A0A559J034"/>
<gene>
    <name evidence="2" type="ORF">FPZ44_09270</name>
</gene>
<evidence type="ECO:0000313" key="3">
    <source>
        <dbReference type="Proteomes" id="UP000318102"/>
    </source>
</evidence>
<comment type="caution">
    <text evidence="2">The sequence shown here is derived from an EMBL/GenBank/DDBJ whole genome shotgun (WGS) entry which is preliminary data.</text>
</comment>
<dbReference type="PANTHER" id="PTHR34819">
    <property type="entry name" value="LARGE CYSTEINE-RICH PERIPLASMIC PROTEIN OMCB"/>
    <property type="match status" value="1"/>
</dbReference>
<proteinExistence type="predicted"/>
<dbReference type="NCBIfam" id="TIGR01451">
    <property type="entry name" value="B_ant_repeat"/>
    <property type="match status" value="1"/>
</dbReference>
<dbReference type="InterPro" id="IPR008966">
    <property type="entry name" value="Adhesion_dom_sf"/>
</dbReference>
<sequence length="241" mass="25841">MAKKKAAVSASTKALTLALDSPIIELTKTVNKTEAKVKDVLTFTVLITNTGTADAQNAILKDLLPKQLKFVPGSVVVDGVPQPSAHVTSGIQLGTVGTEQVTEVTFQAKVVNIPSDEIVKNKASLKYEYESATGSPVSKAEAASNETRTKVIVRPPTNCEKSQATVEFSIVQQEKALQELSNVEVEKIRAANQALYDGKITNAEQQFIVNSKNRADAAFVALSQELLNKRAAIQDLCKGCK</sequence>
<keyword evidence="3" id="KW-1185">Reference proteome</keyword>
<dbReference type="Proteomes" id="UP000318102">
    <property type="component" value="Unassembled WGS sequence"/>
</dbReference>
<dbReference type="PANTHER" id="PTHR34819:SF3">
    <property type="entry name" value="CELL SURFACE PROTEIN"/>
    <property type="match status" value="1"/>
</dbReference>
<organism evidence="2 3">
    <name type="scientific">Paenibacillus agilis</name>
    <dbReference type="NCBI Taxonomy" id="3020863"/>
    <lineage>
        <taxon>Bacteria</taxon>
        <taxon>Bacillati</taxon>
        <taxon>Bacillota</taxon>
        <taxon>Bacilli</taxon>
        <taxon>Bacillales</taxon>
        <taxon>Paenibacillaceae</taxon>
        <taxon>Paenibacillus</taxon>
    </lineage>
</organism>
<dbReference type="Pfam" id="PF01345">
    <property type="entry name" value="DUF11"/>
    <property type="match status" value="1"/>
</dbReference>
<dbReference type="InterPro" id="IPR047589">
    <property type="entry name" value="DUF11_rpt"/>
</dbReference>